<dbReference type="EMBL" id="JBFXLU010000148">
    <property type="protein sequence ID" value="KAL2838247.1"/>
    <property type="molecule type" value="Genomic_DNA"/>
</dbReference>
<sequence>MVHEPSLARPKSPLESLPTEIIQEIFLRCLEVNLPRASLHIARALSDPVIYSWLIRLAFSVAKAAEDDGDDEDEREPFITRHFLPPHAIVGYVQPAEMKELRTRILGCRWCTLPAIRNCQIKFLSHVSRYIRQDIQIYTDDWHMFNQTVVEREFEKIYAHGKAIDGEPGNADLTVRANKLFKPPTSNPDFMVGIWFNLGLVTIDVRPGVQYPGHRHFELPSCEDTLLPRKLLGPPWTETKLEFLQLLSTKAILDEDETCSRATRTIRGVIRDRDFPTFMRLLDVWVRVGQGKNPIRFPTRNPVFKAALKYAEGYDDPFVRVLVEDRWTHIDPDDLRLKEQLLSAVSTDYPPI</sequence>
<dbReference type="Proteomes" id="UP001610446">
    <property type="component" value="Unassembled WGS sequence"/>
</dbReference>
<reference evidence="1 2" key="1">
    <citation type="submission" date="2024-07" db="EMBL/GenBank/DDBJ databases">
        <title>Section-level genome sequencing and comparative genomics of Aspergillus sections Usti and Cavernicolus.</title>
        <authorList>
            <consortium name="Lawrence Berkeley National Laboratory"/>
            <person name="Nybo J.L."/>
            <person name="Vesth T.C."/>
            <person name="Theobald S."/>
            <person name="Frisvad J.C."/>
            <person name="Larsen T.O."/>
            <person name="Kjaerboelling I."/>
            <person name="Rothschild-Mancinelli K."/>
            <person name="Lyhne E.K."/>
            <person name="Kogle M.E."/>
            <person name="Barry K."/>
            <person name="Clum A."/>
            <person name="Na H."/>
            <person name="Ledsgaard L."/>
            <person name="Lin J."/>
            <person name="Lipzen A."/>
            <person name="Kuo A."/>
            <person name="Riley R."/>
            <person name="Mondo S."/>
            <person name="Labutti K."/>
            <person name="Haridas S."/>
            <person name="Pangalinan J."/>
            <person name="Salamov A.A."/>
            <person name="Simmons B.A."/>
            <person name="Magnuson J.K."/>
            <person name="Chen J."/>
            <person name="Drula E."/>
            <person name="Henrissat B."/>
            <person name="Wiebenga A."/>
            <person name="Lubbers R.J."/>
            <person name="Gomes A.C."/>
            <person name="Makela M.R."/>
            <person name="Stajich J."/>
            <person name="Grigoriev I.V."/>
            <person name="Mortensen U.H."/>
            <person name="De Vries R.P."/>
            <person name="Baker S.E."/>
            <person name="Andersen M.R."/>
        </authorList>
    </citation>
    <scope>NUCLEOTIDE SEQUENCE [LARGE SCALE GENOMIC DNA]</scope>
    <source>
        <strain evidence="1 2">CBS 123904</strain>
    </source>
</reference>
<gene>
    <name evidence="1" type="ORF">BJY01DRAFT_220158</name>
</gene>
<evidence type="ECO:0000313" key="1">
    <source>
        <dbReference type="EMBL" id="KAL2838247.1"/>
    </source>
</evidence>
<protein>
    <recommendedName>
        <fullName evidence="3">F-box domain-containing protein</fullName>
    </recommendedName>
</protein>
<comment type="caution">
    <text evidence="1">The sequence shown here is derived from an EMBL/GenBank/DDBJ whole genome shotgun (WGS) entry which is preliminary data.</text>
</comment>
<keyword evidence="2" id="KW-1185">Reference proteome</keyword>
<name>A0ABR4JER5_9EURO</name>
<evidence type="ECO:0008006" key="3">
    <source>
        <dbReference type="Google" id="ProtNLM"/>
    </source>
</evidence>
<proteinExistence type="predicted"/>
<accession>A0ABR4JER5</accession>
<organism evidence="1 2">
    <name type="scientific">Aspergillus pseudoustus</name>
    <dbReference type="NCBI Taxonomy" id="1810923"/>
    <lineage>
        <taxon>Eukaryota</taxon>
        <taxon>Fungi</taxon>
        <taxon>Dikarya</taxon>
        <taxon>Ascomycota</taxon>
        <taxon>Pezizomycotina</taxon>
        <taxon>Eurotiomycetes</taxon>
        <taxon>Eurotiomycetidae</taxon>
        <taxon>Eurotiales</taxon>
        <taxon>Aspergillaceae</taxon>
        <taxon>Aspergillus</taxon>
        <taxon>Aspergillus subgen. Nidulantes</taxon>
    </lineage>
</organism>
<evidence type="ECO:0000313" key="2">
    <source>
        <dbReference type="Proteomes" id="UP001610446"/>
    </source>
</evidence>